<dbReference type="Gene3D" id="3.90.700.10">
    <property type="entry name" value="Succinate dehydrogenase/fumarate reductase flavoprotein, catalytic domain"/>
    <property type="match status" value="1"/>
</dbReference>
<reference evidence="2" key="1">
    <citation type="submission" date="2020-11" db="EMBL/GenBank/DDBJ databases">
        <authorList>
            <person name="Tran Van P."/>
        </authorList>
    </citation>
    <scope>NUCLEOTIDE SEQUENCE</scope>
</reference>
<organism evidence="2">
    <name type="scientific">Cyprideis torosa</name>
    <dbReference type="NCBI Taxonomy" id="163714"/>
    <lineage>
        <taxon>Eukaryota</taxon>
        <taxon>Metazoa</taxon>
        <taxon>Ecdysozoa</taxon>
        <taxon>Arthropoda</taxon>
        <taxon>Crustacea</taxon>
        <taxon>Oligostraca</taxon>
        <taxon>Ostracoda</taxon>
        <taxon>Podocopa</taxon>
        <taxon>Podocopida</taxon>
        <taxon>Cytherocopina</taxon>
        <taxon>Cytheroidea</taxon>
        <taxon>Cytherideidae</taxon>
        <taxon>Cyprideis</taxon>
    </lineage>
</organism>
<dbReference type="Pfam" id="PF00890">
    <property type="entry name" value="FAD_binding_2"/>
    <property type="match status" value="1"/>
</dbReference>
<dbReference type="EMBL" id="OB665296">
    <property type="protein sequence ID" value="CAD7232902.1"/>
    <property type="molecule type" value="Genomic_DNA"/>
</dbReference>
<protein>
    <recommendedName>
        <fullName evidence="1">FAD-dependent oxidoreductase 2 FAD-binding domain-containing protein</fullName>
    </recommendedName>
</protein>
<dbReference type="PANTHER" id="PTHR43260:SF1">
    <property type="entry name" value="KSDD-LIKE STEROID DEHYDROGENASE RV0785"/>
    <property type="match status" value="1"/>
</dbReference>
<feature type="domain" description="FAD-dependent oxidoreductase 2 FAD-binding" evidence="1">
    <location>
        <begin position="9"/>
        <end position="526"/>
    </location>
</feature>
<dbReference type="InterPro" id="IPR036188">
    <property type="entry name" value="FAD/NAD-bd_sf"/>
</dbReference>
<dbReference type="SUPFAM" id="SSF51905">
    <property type="entry name" value="FAD/NAD(P)-binding domain"/>
    <property type="match status" value="1"/>
</dbReference>
<dbReference type="InterPro" id="IPR014614">
    <property type="entry name" value="KsdD_DH"/>
</dbReference>
<gene>
    <name evidence="2" type="ORF">CTOB1V02_LOCUS10727</name>
</gene>
<dbReference type="Gene3D" id="3.50.50.60">
    <property type="entry name" value="FAD/NAD(P)-binding domain"/>
    <property type="match status" value="2"/>
</dbReference>
<accession>A0A7R8WJG8</accession>
<evidence type="ECO:0000259" key="1">
    <source>
        <dbReference type="Pfam" id="PF00890"/>
    </source>
</evidence>
<dbReference type="InterPro" id="IPR027477">
    <property type="entry name" value="Succ_DH/fumarate_Rdtase_cat_sf"/>
</dbReference>
<dbReference type="InterPro" id="IPR003953">
    <property type="entry name" value="FAD-dep_OxRdtase_2_FAD-bd"/>
</dbReference>
<dbReference type="GO" id="GO:0016627">
    <property type="term" value="F:oxidoreductase activity, acting on the CH-CH group of donors"/>
    <property type="evidence" value="ECO:0007669"/>
    <property type="project" value="InterPro"/>
</dbReference>
<dbReference type="OrthoDB" id="3345469at2759"/>
<proteinExistence type="predicted"/>
<dbReference type="PANTHER" id="PTHR43260">
    <property type="entry name" value="3-KETOSTEROID-DELTA-1-DEHYDROGENASE"/>
    <property type="match status" value="1"/>
</dbReference>
<evidence type="ECO:0000313" key="2">
    <source>
        <dbReference type="EMBL" id="CAD7232902.1"/>
    </source>
</evidence>
<sequence length="545" mass="60558">MEELNYEADVVVVGGGIAGIVSALELLEYGKKVVLLEKAPKENFGGLAIESFGGMFFVNTKEQRYQGMKDSVDIALRDWHSVADFGEEDVIPKKWAEQYVNMCTPYVYNYLKAKNIGFFPIVHWVERGLYKPGNSYPRFHMVWGTGHGLTTELIKQLLNHPKSATHLQIKFDHCVKDILTNNGQVIGVRGALEKDPSKEFIAKGEATVIASGGMGGNIDKVRENWYKPWGDPPEKILNGSIIYSDGAMHDAVRKVDGNVTHLDWGWHYPAGVHHPRPRHKDHGLSLVPCKSALWLDYTGKRFGPQPLVTAYDTRIIVEKICGQEKKYSWQILNQKIAYKEFAISGAESNAAIRDKNLFQFIKNTLLGNKELVDDMIKNCPDFVTANTLEELVEKMNALQGTQDVKLEHVKESVLRYDEMLDRPKRFQNDAQLELIHHARKYIGDRSRTCNGQKIFDGKALPLIAIREFILSRKTLGGVQTDLKSRVLSVPTANGQEPIPGLYSVGEAAGFGGGGLHGKGALEGTFLGGCVLTARIAAAEIAGTKL</sequence>
<dbReference type="NCBIfam" id="NF009472">
    <property type="entry name" value="PRK12834.1"/>
    <property type="match status" value="1"/>
</dbReference>
<dbReference type="PIRSF" id="PIRSF036654">
    <property type="entry name" value="UCP036654"/>
    <property type="match status" value="1"/>
</dbReference>
<dbReference type="AlphaFoldDB" id="A0A7R8WJG8"/>
<name>A0A7R8WJG8_9CRUS</name>